<feature type="non-terminal residue" evidence="7">
    <location>
        <position position="1"/>
    </location>
</feature>
<dbReference type="InterPro" id="IPR032675">
    <property type="entry name" value="LRR_dom_sf"/>
</dbReference>
<feature type="region of interest" description="Disordered" evidence="6">
    <location>
        <begin position="200"/>
        <end position="221"/>
    </location>
</feature>
<accession>A0ABN9D001</accession>
<evidence type="ECO:0000256" key="6">
    <source>
        <dbReference type="SAM" id="MobiDB-lite"/>
    </source>
</evidence>
<evidence type="ECO:0000256" key="1">
    <source>
        <dbReference type="ARBA" id="ARBA00004316"/>
    </source>
</evidence>
<name>A0ABN9D001_9NEOB</name>
<keyword evidence="4" id="KW-0966">Cell projection</keyword>
<evidence type="ECO:0000256" key="3">
    <source>
        <dbReference type="ARBA" id="ARBA00022737"/>
    </source>
</evidence>
<keyword evidence="3" id="KW-0677">Repeat</keyword>
<dbReference type="SUPFAM" id="SSF52058">
    <property type="entry name" value="L domain-like"/>
    <property type="match status" value="1"/>
</dbReference>
<dbReference type="PANTHER" id="PTHR45973:SF9">
    <property type="entry name" value="LEUCINE-RICH REPEAT-CONTAINING PROTEIN 46"/>
    <property type="match status" value="1"/>
</dbReference>
<gene>
    <name evidence="7" type="ORF">SPARVUS_LOCUS6218843</name>
</gene>
<organism evidence="7 8">
    <name type="scientific">Staurois parvus</name>
    <dbReference type="NCBI Taxonomy" id="386267"/>
    <lineage>
        <taxon>Eukaryota</taxon>
        <taxon>Metazoa</taxon>
        <taxon>Chordata</taxon>
        <taxon>Craniata</taxon>
        <taxon>Vertebrata</taxon>
        <taxon>Euteleostomi</taxon>
        <taxon>Amphibia</taxon>
        <taxon>Batrachia</taxon>
        <taxon>Anura</taxon>
        <taxon>Neobatrachia</taxon>
        <taxon>Ranoidea</taxon>
        <taxon>Ranidae</taxon>
        <taxon>Staurois</taxon>
    </lineage>
</organism>
<keyword evidence="2" id="KW-0433">Leucine-rich repeat</keyword>
<evidence type="ECO:0000313" key="7">
    <source>
        <dbReference type="EMBL" id="CAI9565781.1"/>
    </source>
</evidence>
<dbReference type="InterPro" id="IPR050576">
    <property type="entry name" value="Cilia_flagella_integrity"/>
</dbReference>
<dbReference type="Proteomes" id="UP001162483">
    <property type="component" value="Unassembled WGS sequence"/>
</dbReference>
<comment type="subcellular location">
    <subcellularLocation>
        <location evidence="1">Cell projection</location>
    </subcellularLocation>
</comment>
<comment type="caution">
    <text evidence="7">The sequence shown here is derived from an EMBL/GenBank/DDBJ whole genome shotgun (WGS) entry which is preliminary data.</text>
</comment>
<evidence type="ECO:0000256" key="2">
    <source>
        <dbReference type="ARBA" id="ARBA00022614"/>
    </source>
</evidence>
<reference evidence="7" key="1">
    <citation type="submission" date="2023-05" db="EMBL/GenBank/DDBJ databases">
        <authorList>
            <person name="Stuckert A."/>
        </authorList>
    </citation>
    <scope>NUCLEOTIDE SEQUENCE</scope>
</reference>
<evidence type="ECO:0000313" key="8">
    <source>
        <dbReference type="Proteomes" id="UP001162483"/>
    </source>
</evidence>
<sequence>EDVNHLQECFNISVLDLSHNKLDDPAVIDVLEKMPKLHVLNLIGNELIKKIPNYRKIVTVRLRGLTYLDDRPVFPKDRACAEAWARGGREAETEEREKWETRERKKIQDSIDALSEIRRKAEEKKRKETEEEGAIPQDITVPCEGQINHCRNEESRETIQKFVEETMEACDELYPETVNTETFLPKSPLVQFMDADKKTQYEVPGQRKPESPSISASDIPHNEDKLLSQETHLTKNNETTNQASYKDMNVEGSLTTSLVDAEDIETVPLKVTEKLYLDDLPDLEDVEDDELSGDLQNNTGHNKKTYRPKIEVISGDSDDSEGDWERNDVKPEVYENVQPMHPVLNIFSKPSDELPLREVHQQKHRGVDIGHLKPRDRPLIQELDDRHSKEDDRAQDNIVDCSSCIESLSALISGDFNRQAKTKGGCTSMFTCKEDEDIDYGLD</sequence>
<feature type="compositionally biased region" description="Basic and acidic residues" evidence="6">
    <location>
        <begin position="200"/>
        <end position="210"/>
    </location>
</feature>
<evidence type="ECO:0008006" key="9">
    <source>
        <dbReference type="Google" id="ProtNLM"/>
    </source>
</evidence>
<dbReference type="Gene3D" id="3.80.10.10">
    <property type="entry name" value="Ribonuclease Inhibitor"/>
    <property type="match status" value="1"/>
</dbReference>
<keyword evidence="8" id="KW-1185">Reference proteome</keyword>
<dbReference type="PANTHER" id="PTHR45973">
    <property type="entry name" value="PROTEIN PHOSPHATASE 1 REGULATORY SUBUNIT SDS22-RELATED"/>
    <property type="match status" value="1"/>
</dbReference>
<proteinExistence type="predicted"/>
<evidence type="ECO:0000256" key="4">
    <source>
        <dbReference type="ARBA" id="ARBA00023273"/>
    </source>
</evidence>
<evidence type="ECO:0000256" key="5">
    <source>
        <dbReference type="SAM" id="Coils"/>
    </source>
</evidence>
<feature type="coiled-coil region" evidence="5">
    <location>
        <begin position="104"/>
        <end position="131"/>
    </location>
</feature>
<dbReference type="EMBL" id="CATNWA010013786">
    <property type="protein sequence ID" value="CAI9565781.1"/>
    <property type="molecule type" value="Genomic_DNA"/>
</dbReference>
<protein>
    <recommendedName>
        <fullName evidence="9">Dynein assembly factor 1, axonemal</fullName>
    </recommendedName>
</protein>
<keyword evidence="5" id="KW-0175">Coiled coil</keyword>